<keyword evidence="4" id="KW-1185">Reference proteome</keyword>
<evidence type="ECO:0000256" key="2">
    <source>
        <dbReference type="SAM" id="MobiDB-lite"/>
    </source>
</evidence>
<accession>A0A9P6UW17</accession>
<feature type="compositionally biased region" description="Polar residues" evidence="2">
    <location>
        <begin position="268"/>
        <end position="277"/>
    </location>
</feature>
<dbReference type="PANTHER" id="PTHR46430:SF2">
    <property type="entry name" value="CHITIN SYNTHASE REGULATORY FACTOR 4"/>
    <property type="match status" value="1"/>
</dbReference>
<dbReference type="SUPFAM" id="SSF81901">
    <property type="entry name" value="HCP-like"/>
    <property type="match status" value="2"/>
</dbReference>
<keyword evidence="1" id="KW-0677">Repeat</keyword>
<dbReference type="PANTHER" id="PTHR46430">
    <property type="entry name" value="PROTEIN SKT5-RELATED"/>
    <property type="match status" value="1"/>
</dbReference>
<feature type="compositionally biased region" description="Basic residues" evidence="2">
    <location>
        <begin position="713"/>
        <end position="728"/>
    </location>
</feature>
<sequence length="738" mass="81085">MNTSQSITAYPSPPLKASIPPASPTLTESLAVSKHFSGSQLTSAAYIPPPTPEQLTMPEVSYSTTYTTALGNDEESAPSSESSSSSSSPAPSSASSSVSEHSNSNQRYQLHDNPVPGPKAAVATLRATQSHEVLSIIPPKSEDWAALIGEPQSPVEFQYQTHSMPYDGAAYTASPAAENGTEASTDYMQAYQPQQHQPRQASDDQYQMHTSTDPSGMQWHAYPYQYQHHNSPYGHYQNHGSTPSVPLADAATVRNDSYRRSLSTSEILRGSSPNLSTYPHGYLTPPRSGDDTMPRSRPSSGAKQFSVATSISLADASILAKYRESAIKTNDPSTQLSFAKYLLDISEHYPSEPYSSLSSVSTSSVTEIHGQQHPHRTLSESSDSASPTPDQQPSPSPPNSATIQQSPNGSRRQFIEEAKFLIDRLAKEGQPEAQFIRGSWYEEGLYDTKKNVDKALRWYLSASKGDFGPAHYKVAYFWEKKRDNNKSVMMYKKAAIHNNALANHRLAMVYFFGELNQSKNLKTGLEYLKRAAALATETAPMSPYVLGLILSREYKPINIPDDIAFPDDGEALEWFRKSAQLGHGPANYKLGTCYEYGNLGCSVDPFLSIRHYELAVLAGDSNGEAEMALSGWYLSGSGNYFAADDHLAFQYASLAAEKQLPKAQYAMGYYYEMGISVEIDMDKAMEFYKMAAANGSKDAMKRLEEPSSAPSHTRLRSSIKRGKKNRSRNAKEQSCSIM</sequence>
<dbReference type="OrthoDB" id="272077at2759"/>
<gene>
    <name evidence="3" type="ORF">BGZ99_003695</name>
</gene>
<organism evidence="3 4">
    <name type="scientific">Dissophora globulifera</name>
    <dbReference type="NCBI Taxonomy" id="979702"/>
    <lineage>
        <taxon>Eukaryota</taxon>
        <taxon>Fungi</taxon>
        <taxon>Fungi incertae sedis</taxon>
        <taxon>Mucoromycota</taxon>
        <taxon>Mortierellomycotina</taxon>
        <taxon>Mortierellomycetes</taxon>
        <taxon>Mortierellales</taxon>
        <taxon>Mortierellaceae</taxon>
        <taxon>Dissophora</taxon>
    </lineage>
</organism>
<dbReference type="EMBL" id="JAAAIP010000231">
    <property type="protein sequence ID" value="KAG0321761.1"/>
    <property type="molecule type" value="Genomic_DNA"/>
</dbReference>
<feature type="region of interest" description="Disordered" evidence="2">
    <location>
        <begin position="353"/>
        <end position="409"/>
    </location>
</feature>
<dbReference type="AlphaFoldDB" id="A0A9P6UW17"/>
<feature type="compositionally biased region" description="Low complexity" evidence="2">
    <location>
        <begin position="353"/>
        <end position="369"/>
    </location>
</feature>
<dbReference type="InterPro" id="IPR051726">
    <property type="entry name" value="Chitin_Synth_Reg"/>
</dbReference>
<feature type="compositionally biased region" description="Polar residues" evidence="2">
    <location>
        <begin position="61"/>
        <end position="70"/>
    </location>
</feature>
<evidence type="ECO:0008006" key="5">
    <source>
        <dbReference type="Google" id="ProtNLM"/>
    </source>
</evidence>
<feature type="region of interest" description="Disordered" evidence="2">
    <location>
        <begin position="268"/>
        <end position="304"/>
    </location>
</feature>
<dbReference type="Proteomes" id="UP000738325">
    <property type="component" value="Unassembled WGS sequence"/>
</dbReference>
<protein>
    <recommendedName>
        <fullName evidence="5">HCP-like protein</fullName>
    </recommendedName>
</protein>
<dbReference type="Pfam" id="PF08238">
    <property type="entry name" value="Sel1"/>
    <property type="match status" value="7"/>
</dbReference>
<evidence type="ECO:0000256" key="1">
    <source>
        <dbReference type="ARBA" id="ARBA00022737"/>
    </source>
</evidence>
<evidence type="ECO:0000313" key="3">
    <source>
        <dbReference type="EMBL" id="KAG0321761.1"/>
    </source>
</evidence>
<reference evidence="3" key="1">
    <citation type="journal article" date="2020" name="Fungal Divers.">
        <title>Resolving the Mortierellaceae phylogeny through synthesis of multi-gene phylogenetics and phylogenomics.</title>
        <authorList>
            <person name="Vandepol N."/>
            <person name="Liber J."/>
            <person name="Desiro A."/>
            <person name="Na H."/>
            <person name="Kennedy M."/>
            <person name="Barry K."/>
            <person name="Grigoriev I.V."/>
            <person name="Miller A.N."/>
            <person name="O'Donnell K."/>
            <person name="Stajich J.E."/>
            <person name="Bonito G."/>
        </authorList>
    </citation>
    <scope>NUCLEOTIDE SEQUENCE</scope>
    <source>
        <strain evidence="3">REB-010B</strain>
    </source>
</reference>
<dbReference type="SMART" id="SM00671">
    <property type="entry name" value="SEL1"/>
    <property type="match status" value="7"/>
</dbReference>
<evidence type="ECO:0000313" key="4">
    <source>
        <dbReference type="Proteomes" id="UP000738325"/>
    </source>
</evidence>
<dbReference type="Gene3D" id="1.25.40.10">
    <property type="entry name" value="Tetratricopeptide repeat domain"/>
    <property type="match status" value="2"/>
</dbReference>
<feature type="compositionally biased region" description="Polar residues" evidence="2">
    <location>
        <begin position="203"/>
        <end position="212"/>
    </location>
</feature>
<feature type="region of interest" description="Disordered" evidence="2">
    <location>
        <begin position="193"/>
        <end position="212"/>
    </location>
</feature>
<feature type="compositionally biased region" description="Low complexity" evidence="2">
    <location>
        <begin position="77"/>
        <end position="104"/>
    </location>
</feature>
<proteinExistence type="predicted"/>
<comment type="caution">
    <text evidence="3">The sequence shown here is derived from an EMBL/GenBank/DDBJ whole genome shotgun (WGS) entry which is preliminary data.</text>
</comment>
<feature type="region of interest" description="Disordered" evidence="2">
    <location>
        <begin position="1"/>
        <end position="24"/>
    </location>
</feature>
<feature type="region of interest" description="Disordered" evidence="2">
    <location>
        <begin position="38"/>
        <end position="123"/>
    </location>
</feature>
<feature type="region of interest" description="Disordered" evidence="2">
    <location>
        <begin position="699"/>
        <end position="738"/>
    </location>
</feature>
<name>A0A9P6UW17_9FUNG</name>
<dbReference type="InterPro" id="IPR011990">
    <property type="entry name" value="TPR-like_helical_dom_sf"/>
</dbReference>
<dbReference type="InterPro" id="IPR006597">
    <property type="entry name" value="Sel1-like"/>
</dbReference>